<dbReference type="EMBL" id="BIFS01000001">
    <property type="protein sequence ID" value="GCE17556.1"/>
    <property type="molecule type" value="Genomic_DNA"/>
</dbReference>
<dbReference type="Proteomes" id="UP000287188">
    <property type="component" value="Unassembled WGS sequence"/>
</dbReference>
<proteinExistence type="predicted"/>
<dbReference type="RefSeq" id="WP_126549220.1">
    <property type="nucleotide sequence ID" value="NZ_BIFS01000001.1"/>
</dbReference>
<evidence type="ECO:0000313" key="2">
    <source>
        <dbReference type="Proteomes" id="UP000287188"/>
    </source>
</evidence>
<sequence length="164" mass="17233">MTTLNGGSGLNGSKYNTTYTDDITITGDIDGSSRVSLVSTTGTIVVEGKIDGSSMVTLVSNMGSVLLFDKIDGSSDVTLIAENGKVAIGPEITFGGHNDDIGKIDGSSQVYVRATEYIFTNGRIDGSSNVIFKGGEVSILEAGLMVEQLLDYKQILASFTFTIK</sequence>
<accession>A0A402AEP3</accession>
<reference evidence="2" key="1">
    <citation type="submission" date="2018-12" db="EMBL/GenBank/DDBJ databases">
        <title>Tengunoibacter tsumagoiensis gen. nov., sp. nov., Dictyobacter kobayashii sp. nov., D. alpinus sp. nov., and D. joshuensis sp. nov. and description of Dictyobacteraceae fam. nov. within the order Ktedonobacterales isolated from Tengu-no-mugimeshi.</title>
        <authorList>
            <person name="Wang C.M."/>
            <person name="Zheng Y."/>
            <person name="Sakai Y."/>
            <person name="Toyoda A."/>
            <person name="Minakuchi Y."/>
            <person name="Abe K."/>
            <person name="Yokota A."/>
            <person name="Yabe S."/>
        </authorList>
    </citation>
    <scope>NUCLEOTIDE SEQUENCE [LARGE SCALE GENOMIC DNA]</scope>
    <source>
        <strain evidence="2">Uno11</strain>
    </source>
</reference>
<name>A0A402AEP3_9CHLR</name>
<dbReference type="AlphaFoldDB" id="A0A402AEP3"/>
<protein>
    <submittedName>
        <fullName evidence="1">Uncharacterized protein</fullName>
    </submittedName>
</protein>
<organism evidence="1 2">
    <name type="scientific">Dictyobacter kobayashii</name>
    <dbReference type="NCBI Taxonomy" id="2014872"/>
    <lineage>
        <taxon>Bacteria</taxon>
        <taxon>Bacillati</taxon>
        <taxon>Chloroflexota</taxon>
        <taxon>Ktedonobacteria</taxon>
        <taxon>Ktedonobacterales</taxon>
        <taxon>Dictyobacteraceae</taxon>
        <taxon>Dictyobacter</taxon>
    </lineage>
</organism>
<keyword evidence="2" id="KW-1185">Reference proteome</keyword>
<comment type="caution">
    <text evidence="1">The sequence shown here is derived from an EMBL/GenBank/DDBJ whole genome shotgun (WGS) entry which is preliminary data.</text>
</comment>
<evidence type="ECO:0000313" key="1">
    <source>
        <dbReference type="EMBL" id="GCE17556.1"/>
    </source>
</evidence>
<gene>
    <name evidence="1" type="ORF">KDK_13560</name>
</gene>